<accession>A0A915I705</accession>
<name>A0A915I705_ROMCU</name>
<evidence type="ECO:0000313" key="3">
    <source>
        <dbReference type="WBParaSite" id="nRc.2.0.1.t09134-RA"/>
    </source>
</evidence>
<sequence length="138" mass="15029">MNAVAPIQGLEDEATDMEELAKNFGQYQRVGLNFGMKLGTRVVNVMYRQSKENKKKLRKKTRNNEQVPESDISLHFPLNHIAAAGLTHDGDTVNRAFTADWSAAAAITAAFPTPIGEPCGDGEAPSAAFVHTRSCNIK</sequence>
<organism evidence="2 3">
    <name type="scientific">Romanomermis culicivorax</name>
    <name type="common">Nematode worm</name>
    <dbReference type="NCBI Taxonomy" id="13658"/>
    <lineage>
        <taxon>Eukaryota</taxon>
        <taxon>Metazoa</taxon>
        <taxon>Ecdysozoa</taxon>
        <taxon>Nematoda</taxon>
        <taxon>Enoplea</taxon>
        <taxon>Dorylaimia</taxon>
        <taxon>Mermithida</taxon>
        <taxon>Mermithoidea</taxon>
        <taxon>Mermithidae</taxon>
        <taxon>Romanomermis</taxon>
    </lineage>
</organism>
<dbReference type="AlphaFoldDB" id="A0A915I705"/>
<reference evidence="3" key="1">
    <citation type="submission" date="2022-11" db="UniProtKB">
        <authorList>
            <consortium name="WormBaseParasite"/>
        </authorList>
    </citation>
    <scope>IDENTIFICATION</scope>
</reference>
<evidence type="ECO:0000313" key="2">
    <source>
        <dbReference type="Proteomes" id="UP000887565"/>
    </source>
</evidence>
<feature type="region of interest" description="Disordered" evidence="1">
    <location>
        <begin position="51"/>
        <end position="70"/>
    </location>
</feature>
<dbReference type="Proteomes" id="UP000887565">
    <property type="component" value="Unplaced"/>
</dbReference>
<protein>
    <submittedName>
        <fullName evidence="3">Uncharacterized protein</fullName>
    </submittedName>
</protein>
<evidence type="ECO:0000256" key="1">
    <source>
        <dbReference type="SAM" id="MobiDB-lite"/>
    </source>
</evidence>
<proteinExistence type="predicted"/>
<dbReference type="WBParaSite" id="nRc.2.0.1.t09134-RA">
    <property type="protein sequence ID" value="nRc.2.0.1.t09134-RA"/>
    <property type="gene ID" value="nRc.2.0.1.g09134"/>
</dbReference>
<keyword evidence="2" id="KW-1185">Reference proteome</keyword>